<keyword evidence="9" id="KW-0808">Transferase</keyword>
<keyword evidence="4" id="KW-0997">Cell inner membrane</keyword>
<evidence type="ECO:0000256" key="1">
    <source>
        <dbReference type="ARBA" id="ARBA00004429"/>
    </source>
</evidence>
<evidence type="ECO:0000256" key="9">
    <source>
        <dbReference type="RuleBase" id="RU003794"/>
    </source>
</evidence>
<dbReference type="Gene3D" id="1.20.120.1220">
    <property type="match status" value="1"/>
</dbReference>
<dbReference type="InterPro" id="IPR014032">
    <property type="entry name" value="Peptidase_A24A_bac"/>
</dbReference>
<keyword evidence="6 10" id="KW-1133">Transmembrane helix</keyword>
<comment type="similarity">
    <text evidence="2 8">Belongs to the peptidase A24 family.</text>
</comment>
<dbReference type="OrthoDB" id="9789291at2"/>
<dbReference type="GO" id="GO:0006465">
    <property type="term" value="P:signal peptide processing"/>
    <property type="evidence" value="ECO:0007669"/>
    <property type="project" value="TreeGrafter"/>
</dbReference>
<evidence type="ECO:0000256" key="2">
    <source>
        <dbReference type="ARBA" id="ARBA00005801"/>
    </source>
</evidence>
<dbReference type="GO" id="GO:0032259">
    <property type="term" value="P:methylation"/>
    <property type="evidence" value="ECO:0007669"/>
    <property type="project" value="UniProtKB-KW"/>
</dbReference>
<dbReference type="PANTHER" id="PTHR30487">
    <property type="entry name" value="TYPE 4 PREPILIN-LIKE PROTEINS LEADER PEPTIDE-PROCESSING ENZYME"/>
    <property type="match status" value="1"/>
</dbReference>
<dbReference type="InterPro" id="IPR010627">
    <property type="entry name" value="Prepilin_pept_A24_N"/>
</dbReference>
<evidence type="ECO:0000256" key="7">
    <source>
        <dbReference type="ARBA" id="ARBA00023136"/>
    </source>
</evidence>
<evidence type="ECO:0000259" key="11">
    <source>
        <dbReference type="Pfam" id="PF01478"/>
    </source>
</evidence>
<comment type="function">
    <text evidence="9">Plays an essential role in type IV pili and type II pseudopili formation by proteolytically removing the leader sequence from substrate proteins and subsequently monomethylating the alpha-amino group of the newly exposed N-terminal phenylalanine.</text>
</comment>
<evidence type="ECO:0000256" key="10">
    <source>
        <dbReference type="SAM" id="Phobius"/>
    </source>
</evidence>
<feature type="transmembrane region" description="Helical" evidence="10">
    <location>
        <begin position="268"/>
        <end position="295"/>
    </location>
</feature>
<keyword evidence="9" id="KW-0511">Multifunctional enzyme</keyword>
<dbReference type="STRING" id="1120980.GCA_000745955_02210"/>
<keyword evidence="9" id="KW-0645">Protease</keyword>
<feature type="transmembrane region" description="Helical" evidence="10">
    <location>
        <begin position="6"/>
        <end position="25"/>
    </location>
</feature>
<evidence type="ECO:0000256" key="8">
    <source>
        <dbReference type="RuleBase" id="RU003793"/>
    </source>
</evidence>
<dbReference type="GO" id="GO:0004190">
    <property type="term" value="F:aspartic-type endopeptidase activity"/>
    <property type="evidence" value="ECO:0007669"/>
    <property type="project" value="UniProtKB-EC"/>
</dbReference>
<evidence type="ECO:0000256" key="3">
    <source>
        <dbReference type="ARBA" id="ARBA00022475"/>
    </source>
</evidence>
<evidence type="ECO:0000259" key="12">
    <source>
        <dbReference type="Pfam" id="PF06750"/>
    </source>
</evidence>
<dbReference type="Pfam" id="PF01478">
    <property type="entry name" value="Peptidase_A24"/>
    <property type="match status" value="1"/>
</dbReference>
<comment type="catalytic activity">
    <reaction evidence="9">
        <text>Typically cleaves a -Gly-|-Phe- bond to release an N-terminal, basic peptide of 5-8 residues from type IV prepilin, and then N-methylates the new N-terminal amino group, the methyl donor being S-adenosyl-L-methionine.</text>
        <dbReference type="EC" id="3.4.23.43"/>
    </reaction>
</comment>
<evidence type="ECO:0000256" key="5">
    <source>
        <dbReference type="ARBA" id="ARBA00022692"/>
    </source>
</evidence>
<dbReference type="Pfam" id="PF06750">
    <property type="entry name" value="A24_N_bact"/>
    <property type="match status" value="1"/>
</dbReference>
<dbReference type="GO" id="GO:0005886">
    <property type="term" value="C:plasma membrane"/>
    <property type="evidence" value="ECO:0007669"/>
    <property type="project" value="UniProtKB-SubCell"/>
</dbReference>
<keyword evidence="7 10" id="KW-0472">Membrane</keyword>
<reference evidence="13 14" key="1">
    <citation type="submission" date="2018-06" db="EMBL/GenBank/DDBJ databases">
        <authorList>
            <consortium name="Pathogen Informatics"/>
            <person name="Doyle S."/>
        </authorList>
    </citation>
    <scope>NUCLEOTIDE SEQUENCE [LARGE SCALE GENOMIC DNA]</scope>
    <source>
        <strain evidence="13 14">NCTC10283</strain>
    </source>
</reference>
<keyword evidence="3" id="KW-1003">Cell membrane</keyword>
<feature type="transmembrane region" description="Helical" evidence="10">
    <location>
        <begin position="190"/>
        <end position="208"/>
    </location>
</feature>
<dbReference type="GO" id="GO:0008168">
    <property type="term" value="F:methyltransferase activity"/>
    <property type="evidence" value="ECO:0007669"/>
    <property type="project" value="UniProtKB-KW"/>
</dbReference>
<dbReference type="InterPro" id="IPR050882">
    <property type="entry name" value="Prepilin_peptidase/N-MTase"/>
</dbReference>
<evidence type="ECO:0000256" key="4">
    <source>
        <dbReference type="ARBA" id="ARBA00022519"/>
    </source>
</evidence>
<sequence length="300" mass="33272">MENAAIFMAVLFGLLVGSFLNVVIYRLPVILNREWNEAAREQLKLNDEFINTLPENAAQTLRQHISLTAEQQGEFTLSKPRSRCGNCGAPVKAWMNIPIISWLILRGKCHTCKTPISIRYPLVELLTGVLFGVVAWRYGWTEITVWGCLLTAFVVAMTFIDADTQLLPDQLTLPLIWLGLLFNWHTQFVSLESAVLGAVCGYMSLWTLNKIHKILRGMDGMGYGDFKMLAAIGAWCGAANLPIVVMMAALTGIVAALLKRVGKGQPMAFGPCLAIAGWLIFLFHAQAVSLITWWLQKSGF</sequence>
<dbReference type="PRINTS" id="PR00864">
    <property type="entry name" value="PREPILNPTASE"/>
</dbReference>
<feature type="domain" description="Prepilin type IV endopeptidase peptidase" evidence="11">
    <location>
        <begin position="148"/>
        <end position="256"/>
    </location>
</feature>
<keyword evidence="9" id="KW-0489">Methyltransferase</keyword>
<evidence type="ECO:0000256" key="6">
    <source>
        <dbReference type="ARBA" id="ARBA00022989"/>
    </source>
</evidence>
<keyword evidence="9" id="KW-0378">Hydrolase</keyword>
<feature type="transmembrane region" description="Helical" evidence="10">
    <location>
        <begin position="229"/>
        <end position="256"/>
    </location>
</feature>
<dbReference type="RefSeq" id="WP_051968598.1">
    <property type="nucleotide sequence ID" value="NZ_CP091519.2"/>
</dbReference>
<feature type="domain" description="Prepilin peptidase A24 N-terminal" evidence="12">
    <location>
        <begin position="11"/>
        <end position="138"/>
    </location>
</feature>
<organism evidence="13 14">
    <name type="scientific">Alysiella crassa</name>
    <dbReference type="NCBI Taxonomy" id="153491"/>
    <lineage>
        <taxon>Bacteria</taxon>
        <taxon>Pseudomonadati</taxon>
        <taxon>Pseudomonadota</taxon>
        <taxon>Betaproteobacteria</taxon>
        <taxon>Neisseriales</taxon>
        <taxon>Neisseriaceae</taxon>
        <taxon>Alysiella</taxon>
    </lineage>
</organism>
<dbReference type="EC" id="3.4.23.43" evidence="9"/>
<dbReference type="EC" id="2.1.1.-" evidence="9"/>
<protein>
    <recommendedName>
        <fullName evidence="9">Prepilin leader peptidase/N-methyltransferase</fullName>
        <ecNumber evidence="9">2.1.1.-</ecNumber>
        <ecNumber evidence="9">3.4.23.43</ecNumber>
    </recommendedName>
</protein>
<gene>
    <name evidence="13" type="primary">outO</name>
    <name evidence="13" type="ORF">NCTC10283_00052</name>
</gene>
<dbReference type="AlphaFoldDB" id="A0A376BJV5"/>
<dbReference type="PANTHER" id="PTHR30487:SF0">
    <property type="entry name" value="PREPILIN LEADER PEPTIDASE_N-METHYLTRANSFERASE-RELATED"/>
    <property type="match status" value="1"/>
</dbReference>
<evidence type="ECO:0000313" key="13">
    <source>
        <dbReference type="EMBL" id="SSY69989.1"/>
    </source>
</evidence>
<keyword evidence="14" id="KW-1185">Reference proteome</keyword>
<comment type="subcellular location">
    <subcellularLocation>
        <location evidence="1">Cell inner membrane</location>
        <topology evidence="1">Multi-pass membrane protein</topology>
    </subcellularLocation>
    <subcellularLocation>
        <location evidence="9">Cell membrane</location>
        <topology evidence="9">Multi-pass membrane protein</topology>
    </subcellularLocation>
</comment>
<feature type="transmembrane region" description="Helical" evidence="10">
    <location>
        <begin position="143"/>
        <end position="160"/>
    </location>
</feature>
<evidence type="ECO:0000313" key="14">
    <source>
        <dbReference type="Proteomes" id="UP000254209"/>
    </source>
</evidence>
<proteinExistence type="inferred from homology"/>
<dbReference type="Proteomes" id="UP000254209">
    <property type="component" value="Unassembled WGS sequence"/>
</dbReference>
<accession>A0A376BJV5</accession>
<dbReference type="EMBL" id="UFSO01000002">
    <property type="protein sequence ID" value="SSY69989.1"/>
    <property type="molecule type" value="Genomic_DNA"/>
</dbReference>
<name>A0A376BJV5_9NEIS</name>
<keyword evidence="5 9" id="KW-0812">Transmembrane</keyword>
<dbReference type="InterPro" id="IPR000045">
    <property type="entry name" value="Prepilin_IV_endopep_pep"/>
</dbReference>